<evidence type="ECO:0000256" key="4">
    <source>
        <dbReference type="ARBA" id="ARBA00023004"/>
    </source>
</evidence>
<evidence type="ECO:0000313" key="7">
    <source>
        <dbReference type="EMBL" id="KAF9537983.1"/>
    </source>
</evidence>
<gene>
    <name evidence="7" type="ORF">EC957_007392</name>
</gene>
<keyword evidence="8" id="KW-1185">Reference proteome</keyword>
<dbReference type="PRINTS" id="PR00385">
    <property type="entry name" value="P450"/>
</dbReference>
<proteinExistence type="inferred from homology"/>
<evidence type="ECO:0000313" key="8">
    <source>
        <dbReference type="Proteomes" id="UP000723463"/>
    </source>
</evidence>
<dbReference type="GO" id="GO:0006629">
    <property type="term" value="P:lipid metabolic process"/>
    <property type="evidence" value="ECO:0007669"/>
    <property type="project" value="UniProtKB-ARBA"/>
</dbReference>
<accession>A0A9P6JYK5</accession>
<dbReference type="EMBL" id="JAAAXW010000343">
    <property type="protein sequence ID" value="KAF9537983.1"/>
    <property type="molecule type" value="Genomic_DNA"/>
</dbReference>
<reference evidence="7" key="1">
    <citation type="journal article" date="2020" name="Fungal Divers.">
        <title>Resolving the Mortierellaceae phylogeny through synthesis of multi-gene phylogenetics and phylogenomics.</title>
        <authorList>
            <person name="Vandepol N."/>
            <person name="Liber J."/>
            <person name="Desiro A."/>
            <person name="Na H."/>
            <person name="Kennedy M."/>
            <person name="Barry K."/>
            <person name="Grigoriev I.V."/>
            <person name="Miller A.N."/>
            <person name="O'Donnell K."/>
            <person name="Stajich J.E."/>
            <person name="Bonito G."/>
        </authorList>
    </citation>
    <scope>NUCLEOTIDE SEQUENCE</scope>
    <source>
        <strain evidence="7">NRRL 2591</strain>
    </source>
</reference>
<organism evidence="7 8">
    <name type="scientific">Mortierella hygrophila</name>
    <dbReference type="NCBI Taxonomy" id="979708"/>
    <lineage>
        <taxon>Eukaryota</taxon>
        <taxon>Fungi</taxon>
        <taxon>Fungi incertae sedis</taxon>
        <taxon>Mucoromycota</taxon>
        <taxon>Mortierellomycotina</taxon>
        <taxon>Mortierellomycetes</taxon>
        <taxon>Mortierellales</taxon>
        <taxon>Mortierellaceae</taxon>
        <taxon>Mortierella</taxon>
    </lineage>
</organism>
<sequence length="627" mass="70909">MVSHFSPDLYSEEAIVATSVLSSSSSTAAMAPTADDLLSQVGHFLILLHGHILPRILLAYMLIYSVFILIKYRHTSISATPRSDLPGPKGHPLIGNTIEMAQRPPGSTHQRQMVFHKQYGKVFSLTVLGLGRVIHVREPQVVDHILRVNFWAYEKGGFFRETLRPIFGDGIFSADGQHWRWQRKAASKIFNVNWYRTYTSTVFRQESQLVINYFNKITDTSLTSMAKSSSAAHELSTPTSPLVDISVPISPVTSLREDRTLLDPASKVIDLQSIFYLFTLDSFGRIGFGESFGCLIDPEKEVPFAGAFDRLTANLSLRFNWPFWRLTDWWTGNDKKVAADTKTVYDFAYNIIHRRRALEEKTGVEGGGVMHDMSEGGDGETGAKRSGFLNNSGKDLMQLFMEATDEKGERLTDESLKDTLVNFLLAGRDTTAQALSWMFYLIHRSQTSKEVLIKLREEIDSVLQGGFPTYETIQAQKYTKACFFETLRLYPSVPQNIRCVLEDDILPGGIKVYKGEKVTWGIWGMGRDTDIWGPDAEEFRPERWLQGDKFPSTKFVSFHLGPRTCLGQQFAYIQAITVTSMLLQNFEFELVDPHNEPVYGTSLTLPMADGLPVRITRRRDGPFSREE</sequence>
<dbReference type="PANTHER" id="PTHR24296">
    <property type="entry name" value="CYTOCHROME P450"/>
    <property type="match status" value="1"/>
</dbReference>
<keyword evidence="5 6" id="KW-0349">Heme</keyword>
<evidence type="ECO:0000256" key="1">
    <source>
        <dbReference type="ARBA" id="ARBA00010617"/>
    </source>
</evidence>
<feature type="binding site" description="axial binding residue" evidence="5">
    <location>
        <position position="565"/>
    </location>
    <ligand>
        <name>heme</name>
        <dbReference type="ChEBI" id="CHEBI:30413"/>
    </ligand>
    <ligandPart>
        <name>Fe</name>
        <dbReference type="ChEBI" id="CHEBI:18248"/>
    </ligandPart>
</feature>
<comment type="cofactor">
    <cofactor evidence="5">
        <name>heme</name>
        <dbReference type="ChEBI" id="CHEBI:30413"/>
    </cofactor>
</comment>
<protein>
    <recommendedName>
        <fullName evidence="9">Cytochrome P450</fullName>
    </recommendedName>
</protein>
<evidence type="ECO:0000256" key="5">
    <source>
        <dbReference type="PIRSR" id="PIRSR602401-1"/>
    </source>
</evidence>
<dbReference type="AlphaFoldDB" id="A0A9P6JYK5"/>
<dbReference type="PRINTS" id="PR00463">
    <property type="entry name" value="EP450I"/>
</dbReference>
<dbReference type="Pfam" id="PF00067">
    <property type="entry name" value="p450"/>
    <property type="match status" value="2"/>
</dbReference>
<dbReference type="GO" id="GO:0020037">
    <property type="term" value="F:heme binding"/>
    <property type="evidence" value="ECO:0007669"/>
    <property type="project" value="InterPro"/>
</dbReference>
<dbReference type="PROSITE" id="PS00086">
    <property type="entry name" value="CYTOCHROME_P450"/>
    <property type="match status" value="1"/>
</dbReference>
<dbReference type="InterPro" id="IPR017972">
    <property type="entry name" value="Cyt_P450_CS"/>
</dbReference>
<dbReference type="SUPFAM" id="SSF48264">
    <property type="entry name" value="Cytochrome P450"/>
    <property type="match status" value="1"/>
</dbReference>
<dbReference type="Gene3D" id="1.10.630.10">
    <property type="entry name" value="Cytochrome P450"/>
    <property type="match status" value="1"/>
</dbReference>
<keyword evidence="4 5" id="KW-0408">Iron</keyword>
<dbReference type="GO" id="GO:0004497">
    <property type="term" value="F:monooxygenase activity"/>
    <property type="evidence" value="ECO:0007669"/>
    <property type="project" value="UniProtKB-KW"/>
</dbReference>
<dbReference type="GO" id="GO:0005506">
    <property type="term" value="F:iron ion binding"/>
    <property type="evidence" value="ECO:0007669"/>
    <property type="project" value="InterPro"/>
</dbReference>
<dbReference type="InterPro" id="IPR001128">
    <property type="entry name" value="Cyt_P450"/>
</dbReference>
<comment type="similarity">
    <text evidence="1 6">Belongs to the cytochrome P450 family.</text>
</comment>
<dbReference type="InterPro" id="IPR002401">
    <property type="entry name" value="Cyt_P450_E_grp-I"/>
</dbReference>
<dbReference type="GO" id="GO:0016705">
    <property type="term" value="F:oxidoreductase activity, acting on paired donors, with incorporation or reduction of molecular oxygen"/>
    <property type="evidence" value="ECO:0007669"/>
    <property type="project" value="InterPro"/>
</dbReference>
<evidence type="ECO:0000256" key="2">
    <source>
        <dbReference type="ARBA" id="ARBA00022723"/>
    </source>
</evidence>
<evidence type="ECO:0000256" key="6">
    <source>
        <dbReference type="RuleBase" id="RU000461"/>
    </source>
</evidence>
<keyword evidence="2 5" id="KW-0479">Metal-binding</keyword>
<keyword evidence="6" id="KW-0503">Monooxygenase</keyword>
<evidence type="ECO:0000256" key="3">
    <source>
        <dbReference type="ARBA" id="ARBA00023002"/>
    </source>
</evidence>
<comment type="caution">
    <text evidence="7">The sequence shown here is derived from an EMBL/GenBank/DDBJ whole genome shotgun (WGS) entry which is preliminary data.</text>
</comment>
<dbReference type="Proteomes" id="UP000723463">
    <property type="component" value="Unassembled WGS sequence"/>
</dbReference>
<name>A0A9P6JYK5_9FUNG</name>
<keyword evidence="3 6" id="KW-0560">Oxidoreductase</keyword>
<evidence type="ECO:0008006" key="9">
    <source>
        <dbReference type="Google" id="ProtNLM"/>
    </source>
</evidence>
<dbReference type="InterPro" id="IPR036396">
    <property type="entry name" value="Cyt_P450_sf"/>
</dbReference>